<organism evidence="5 6">
    <name type="scientific">Natronomicrosphaera hydrolytica</name>
    <dbReference type="NCBI Taxonomy" id="3242702"/>
    <lineage>
        <taxon>Bacteria</taxon>
        <taxon>Pseudomonadati</taxon>
        <taxon>Planctomycetota</taxon>
        <taxon>Phycisphaerae</taxon>
        <taxon>Phycisphaerales</taxon>
        <taxon>Phycisphaeraceae</taxon>
        <taxon>Natronomicrosphaera</taxon>
    </lineage>
</organism>
<protein>
    <recommendedName>
        <fullName evidence="4">RanBP2-type domain-containing protein</fullName>
    </recommendedName>
</protein>
<evidence type="ECO:0000313" key="6">
    <source>
        <dbReference type="Proteomes" id="UP001575105"/>
    </source>
</evidence>
<evidence type="ECO:0000256" key="1">
    <source>
        <dbReference type="ARBA" id="ARBA00022723"/>
    </source>
</evidence>
<dbReference type="Proteomes" id="UP001575105">
    <property type="component" value="Unassembled WGS sequence"/>
</dbReference>
<feature type="domain" description="RanBP2-type" evidence="4">
    <location>
        <begin position="137"/>
        <end position="156"/>
    </location>
</feature>
<evidence type="ECO:0000256" key="3">
    <source>
        <dbReference type="ARBA" id="ARBA00022833"/>
    </source>
</evidence>
<sequence>MFDPDALPVPDLGLRCRHCGYPLAGLRKHECPECGRGFSLMDYVPRGDCPPVIANGEEVRAEADVVELLRLYQVPYVELTELMPNMFGGALHYTRHRPPRIGVPREQYLEVVDLLRRWQLGELMPEPPAQSGRTAAWRCMHCQETNPPNFEVCWNCGQADEG</sequence>
<dbReference type="InterPro" id="IPR001876">
    <property type="entry name" value="Znf_RanBP2"/>
</dbReference>
<keyword evidence="3" id="KW-0862">Zinc</keyword>
<evidence type="ECO:0000256" key="2">
    <source>
        <dbReference type="ARBA" id="ARBA00022771"/>
    </source>
</evidence>
<dbReference type="EMBL" id="JBGUBD010000019">
    <property type="protein sequence ID" value="MFA9480350.1"/>
    <property type="molecule type" value="Genomic_DNA"/>
</dbReference>
<gene>
    <name evidence="5" type="ORF">ACERK3_18930</name>
</gene>
<dbReference type="PROSITE" id="PS01358">
    <property type="entry name" value="ZF_RANBP2_1"/>
    <property type="match status" value="1"/>
</dbReference>
<comment type="caution">
    <text evidence="5">The sequence shown here is derived from an EMBL/GenBank/DDBJ whole genome shotgun (WGS) entry which is preliminary data.</text>
</comment>
<evidence type="ECO:0000313" key="5">
    <source>
        <dbReference type="EMBL" id="MFA9480350.1"/>
    </source>
</evidence>
<proteinExistence type="predicted"/>
<reference evidence="5 6" key="1">
    <citation type="submission" date="2024-08" db="EMBL/GenBank/DDBJ databases">
        <title>Whole-genome sequencing of halo(alkali)philic microorganisms from hypersaline lakes.</title>
        <authorList>
            <person name="Sorokin D.Y."/>
            <person name="Merkel A.Y."/>
            <person name="Messina E."/>
            <person name="Yakimov M."/>
        </authorList>
    </citation>
    <scope>NUCLEOTIDE SEQUENCE [LARGE SCALE GENOMIC DNA]</scope>
    <source>
        <strain evidence="5 6">AB-hyl4</strain>
    </source>
</reference>
<accession>A0ABV4U9S3</accession>
<keyword evidence="1" id="KW-0479">Metal-binding</keyword>
<name>A0ABV4U9S3_9BACT</name>
<keyword evidence="6" id="KW-1185">Reference proteome</keyword>
<dbReference type="RefSeq" id="WP_425347271.1">
    <property type="nucleotide sequence ID" value="NZ_JBGUBD010000019.1"/>
</dbReference>
<keyword evidence="2" id="KW-0863">Zinc-finger</keyword>
<evidence type="ECO:0000259" key="4">
    <source>
        <dbReference type="PROSITE" id="PS01358"/>
    </source>
</evidence>